<keyword evidence="4" id="KW-1185">Reference proteome</keyword>
<dbReference type="AlphaFoldDB" id="L8JXF5"/>
<protein>
    <submittedName>
        <fullName evidence="3">Transcriptional regulatory protein</fullName>
    </submittedName>
</protein>
<dbReference type="InterPro" id="IPR016181">
    <property type="entry name" value="Acyl_CoA_acyltransferase"/>
</dbReference>
<proteinExistence type="predicted"/>
<evidence type="ECO:0000313" key="4">
    <source>
        <dbReference type="Proteomes" id="UP000011135"/>
    </source>
</evidence>
<accession>L8JXF5</accession>
<evidence type="ECO:0000313" key="3">
    <source>
        <dbReference type="EMBL" id="ELR72299.1"/>
    </source>
</evidence>
<name>L8JXF5_9BACT</name>
<dbReference type="SUPFAM" id="SSF55729">
    <property type="entry name" value="Acyl-CoA N-acyltransferases (Nat)"/>
    <property type="match status" value="1"/>
</dbReference>
<dbReference type="PANTHER" id="PTHR13947:SF37">
    <property type="entry name" value="LD18367P"/>
    <property type="match status" value="1"/>
</dbReference>
<reference evidence="3 4" key="1">
    <citation type="submission" date="2012-12" db="EMBL/GenBank/DDBJ databases">
        <title>Genome assembly of Fulvivirga imtechensis AK7.</title>
        <authorList>
            <person name="Nupur N."/>
            <person name="Khatri I."/>
            <person name="Kumar R."/>
            <person name="Subramanian S."/>
            <person name="Pinnaka A."/>
        </authorList>
    </citation>
    <scope>NUCLEOTIDE SEQUENCE [LARGE SCALE GENOMIC DNA]</scope>
    <source>
        <strain evidence="3 4">AK7</strain>
    </source>
</reference>
<dbReference type="Proteomes" id="UP000011135">
    <property type="component" value="Unassembled WGS sequence"/>
</dbReference>
<dbReference type="OrthoDB" id="5419426at2"/>
<evidence type="ECO:0000259" key="2">
    <source>
        <dbReference type="PROSITE" id="PS51186"/>
    </source>
</evidence>
<organism evidence="3 4">
    <name type="scientific">Fulvivirga imtechensis AK7</name>
    <dbReference type="NCBI Taxonomy" id="1237149"/>
    <lineage>
        <taxon>Bacteria</taxon>
        <taxon>Pseudomonadati</taxon>
        <taxon>Bacteroidota</taxon>
        <taxon>Cytophagia</taxon>
        <taxon>Cytophagales</taxon>
        <taxon>Fulvivirgaceae</taxon>
        <taxon>Fulvivirga</taxon>
    </lineage>
</organism>
<dbReference type="GO" id="GO:0008080">
    <property type="term" value="F:N-acetyltransferase activity"/>
    <property type="evidence" value="ECO:0007669"/>
    <property type="project" value="InterPro"/>
</dbReference>
<dbReference type="Pfam" id="PF00583">
    <property type="entry name" value="Acetyltransf_1"/>
    <property type="match status" value="1"/>
</dbReference>
<dbReference type="STRING" id="1237149.C900_01714"/>
<dbReference type="CDD" id="cd04301">
    <property type="entry name" value="NAT_SF"/>
    <property type="match status" value="1"/>
</dbReference>
<dbReference type="PROSITE" id="PS51186">
    <property type="entry name" value="GNAT"/>
    <property type="match status" value="1"/>
</dbReference>
<sequence>MADAKISLNDIYIRNEIRPGDLGYVIHRHGKVYGDEYGYGVSFETYVGAGMHEFYQNFDPEKDRAWICEHNDNIIGFILLMHRENNAAQLRYFYLEEKYRGIGLGKKLMELFMEFLRRAGYQSAYLWTTHELSAAATLYKRHGFVLTESRESTAFGKKLREQRYDLTI</sequence>
<dbReference type="Gene3D" id="3.40.630.30">
    <property type="match status" value="1"/>
</dbReference>
<gene>
    <name evidence="3" type="ORF">C900_01714</name>
</gene>
<dbReference type="InterPro" id="IPR050769">
    <property type="entry name" value="NAT_camello-type"/>
</dbReference>
<dbReference type="RefSeq" id="WP_009579153.1">
    <property type="nucleotide sequence ID" value="NZ_AMZN01000025.1"/>
</dbReference>
<dbReference type="PANTHER" id="PTHR13947">
    <property type="entry name" value="GNAT FAMILY N-ACETYLTRANSFERASE"/>
    <property type="match status" value="1"/>
</dbReference>
<dbReference type="EMBL" id="AMZN01000025">
    <property type="protein sequence ID" value="ELR72299.1"/>
    <property type="molecule type" value="Genomic_DNA"/>
</dbReference>
<feature type="domain" description="N-acetyltransferase" evidence="2">
    <location>
        <begin position="11"/>
        <end position="168"/>
    </location>
</feature>
<dbReference type="eggNOG" id="COG0456">
    <property type="taxonomic scope" value="Bacteria"/>
</dbReference>
<comment type="caution">
    <text evidence="3">The sequence shown here is derived from an EMBL/GenBank/DDBJ whole genome shotgun (WGS) entry which is preliminary data.</text>
</comment>
<keyword evidence="1" id="KW-0808">Transferase</keyword>
<dbReference type="InterPro" id="IPR000182">
    <property type="entry name" value="GNAT_dom"/>
</dbReference>
<evidence type="ECO:0000256" key="1">
    <source>
        <dbReference type="ARBA" id="ARBA00022679"/>
    </source>
</evidence>